<dbReference type="RefSeq" id="WP_072904942.1">
    <property type="nucleotide sequence ID" value="NZ_FQZT01000001.1"/>
</dbReference>
<dbReference type="SUPFAM" id="SSF55194">
    <property type="entry name" value="Ribosome recycling factor, RRF"/>
    <property type="match status" value="1"/>
</dbReference>
<comment type="function">
    <text evidence="5 6">Responsible for the release of ribosomes from messenger RNA at the termination of protein biosynthesis. May increase the efficiency of translation by recycling ribosomes from one round of translation to another.</text>
</comment>
<comment type="similarity">
    <text evidence="2 6">Belongs to the RRF family.</text>
</comment>
<organism evidence="9 10">
    <name type="scientific">Malonomonas rubra DSM 5091</name>
    <dbReference type="NCBI Taxonomy" id="1122189"/>
    <lineage>
        <taxon>Bacteria</taxon>
        <taxon>Pseudomonadati</taxon>
        <taxon>Thermodesulfobacteriota</taxon>
        <taxon>Desulfuromonadia</taxon>
        <taxon>Desulfuromonadales</taxon>
        <taxon>Geopsychrobacteraceae</taxon>
        <taxon>Malonomonas</taxon>
    </lineage>
</organism>
<evidence type="ECO:0000259" key="8">
    <source>
        <dbReference type="Pfam" id="PF01765"/>
    </source>
</evidence>
<dbReference type="CDD" id="cd00520">
    <property type="entry name" value="RRF"/>
    <property type="match status" value="1"/>
</dbReference>
<sequence>MIDEVMSEARTAMDKAVKALKKEMTKVRTGRATTTLLDDVRVDYYGVPTPLNQVATLSAPEPRLITVQPWEKNLIPEIEKALFKADLGLTPSSDGQLIRLPVPALTEERRKEMVKIIKRMGEEAKISVRNARRDANETLKMLEKEKEITEDDLKRSEKDVQQLTDDFVGTIDSVVENKESEVMEI</sequence>
<evidence type="ECO:0000256" key="6">
    <source>
        <dbReference type="HAMAP-Rule" id="MF_00040"/>
    </source>
</evidence>
<dbReference type="GO" id="GO:0002184">
    <property type="term" value="P:cytoplasmic translational termination"/>
    <property type="evidence" value="ECO:0007669"/>
    <property type="project" value="TreeGrafter"/>
</dbReference>
<dbReference type="InterPro" id="IPR036191">
    <property type="entry name" value="RRF_sf"/>
</dbReference>
<feature type="domain" description="Ribosome recycling factor" evidence="8">
    <location>
        <begin position="20"/>
        <end position="183"/>
    </location>
</feature>
<reference evidence="9 10" key="1">
    <citation type="submission" date="2016-11" db="EMBL/GenBank/DDBJ databases">
        <authorList>
            <person name="Jaros S."/>
            <person name="Januszkiewicz K."/>
            <person name="Wedrychowicz H."/>
        </authorList>
    </citation>
    <scope>NUCLEOTIDE SEQUENCE [LARGE SCALE GENOMIC DNA]</scope>
    <source>
        <strain evidence="9 10">DSM 5091</strain>
    </source>
</reference>
<evidence type="ECO:0000313" key="9">
    <source>
        <dbReference type="EMBL" id="SHI51045.1"/>
    </source>
</evidence>
<dbReference type="EMBL" id="FQZT01000001">
    <property type="protein sequence ID" value="SHI51045.1"/>
    <property type="molecule type" value="Genomic_DNA"/>
</dbReference>
<dbReference type="Gene3D" id="1.10.132.20">
    <property type="entry name" value="Ribosome-recycling factor"/>
    <property type="match status" value="1"/>
</dbReference>
<dbReference type="FunFam" id="1.10.132.20:FF:000001">
    <property type="entry name" value="Ribosome-recycling factor"/>
    <property type="match status" value="1"/>
</dbReference>
<dbReference type="FunFam" id="3.30.1360.40:FF:000001">
    <property type="entry name" value="Ribosome-recycling factor"/>
    <property type="match status" value="1"/>
</dbReference>
<dbReference type="InterPro" id="IPR002661">
    <property type="entry name" value="Ribosome_recyc_fac"/>
</dbReference>
<dbReference type="AlphaFoldDB" id="A0A1M6BQL7"/>
<evidence type="ECO:0000256" key="3">
    <source>
        <dbReference type="ARBA" id="ARBA00022490"/>
    </source>
</evidence>
<evidence type="ECO:0000313" key="10">
    <source>
        <dbReference type="Proteomes" id="UP000184171"/>
    </source>
</evidence>
<evidence type="ECO:0000256" key="1">
    <source>
        <dbReference type="ARBA" id="ARBA00004496"/>
    </source>
</evidence>
<dbReference type="NCBIfam" id="TIGR00496">
    <property type="entry name" value="frr"/>
    <property type="match status" value="1"/>
</dbReference>
<dbReference type="InterPro" id="IPR023584">
    <property type="entry name" value="Ribosome_recyc_fac_dom"/>
</dbReference>
<dbReference type="PANTHER" id="PTHR20982:SF3">
    <property type="entry name" value="MITOCHONDRIAL RIBOSOME RECYCLING FACTOR PSEUDO 1"/>
    <property type="match status" value="1"/>
</dbReference>
<evidence type="ECO:0000256" key="4">
    <source>
        <dbReference type="ARBA" id="ARBA00022917"/>
    </source>
</evidence>
<comment type="subcellular location">
    <subcellularLocation>
        <location evidence="1 6">Cytoplasm</location>
    </subcellularLocation>
</comment>
<dbReference type="GO" id="GO:0043023">
    <property type="term" value="F:ribosomal large subunit binding"/>
    <property type="evidence" value="ECO:0007669"/>
    <property type="project" value="TreeGrafter"/>
</dbReference>
<feature type="coiled-coil region" evidence="7">
    <location>
        <begin position="125"/>
        <end position="166"/>
    </location>
</feature>
<keyword evidence="3 6" id="KW-0963">Cytoplasm</keyword>
<dbReference type="STRING" id="1122189.SAMN02745165_00267"/>
<keyword evidence="10" id="KW-1185">Reference proteome</keyword>
<accession>A0A1M6BQL7</accession>
<dbReference type="Proteomes" id="UP000184171">
    <property type="component" value="Unassembled WGS sequence"/>
</dbReference>
<protein>
    <recommendedName>
        <fullName evidence="6">Ribosome-recycling factor</fullName>
        <shortName evidence="6">RRF</shortName>
    </recommendedName>
    <alternativeName>
        <fullName evidence="6">Ribosome-releasing factor</fullName>
    </alternativeName>
</protein>
<evidence type="ECO:0000256" key="7">
    <source>
        <dbReference type="SAM" id="Coils"/>
    </source>
</evidence>
<dbReference type="GO" id="GO:0005829">
    <property type="term" value="C:cytosol"/>
    <property type="evidence" value="ECO:0007669"/>
    <property type="project" value="GOC"/>
</dbReference>
<dbReference type="OrthoDB" id="9804006at2"/>
<dbReference type="Pfam" id="PF01765">
    <property type="entry name" value="RRF"/>
    <property type="match status" value="1"/>
</dbReference>
<dbReference type="PANTHER" id="PTHR20982">
    <property type="entry name" value="RIBOSOME RECYCLING FACTOR"/>
    <property type="match status" value="1"/>
</dbReference>
<keyword evidence="7" id="KW-0175">Coiled coil</keyword>
<keyword evidence="4 6" id="KW-0648">Protein biosynthesis</keyword>
<gene>
    <name evidence="6" type="primary">frr</name>
    <name evidence="9" type="ORF">SAMN02745165_00267</name>
</gene>
<dbReference type="HAMAP" id="MF_00040">
    <property type="entry name" value="RRF"/>
    <property type="match status" value="1"/>
</dbReference>
<dbReference type="Gene3D" id="3.30.1360.40">
    <property type="match status" value="1"/>
</dbReference>
<evidence type="ECO:0000256" key="2">
    <source>
        <dbReference type="ARBA" id="ARBA00005912"/>
    </source>
</evidence>
<evidence type="ECO:0000256" key="5">
    <source>
        <dbReference type="ARBA" id="ARBA00025050"/>
    </source>
</evidence>
<proteinExistence type="inferred from homology"/>
<name>A0A1M6BQL7_MALRU</name>